<dbReference type="CDD" id="cd01045">
    <property type="entry name" value="Ferritin_like_AB"/>
    <property type="match status" value="1"/>
</dbReference>
<name>A0A7V1EH34_UNCW3</name>
<dbReference type="InterPro" id="IPR009078">
    <property type="entry name" value="Ferritin-like_SF"/>
</dbReference>
<comment type="caution">
    <text evidence="2">The sequence shown here is derived from an EMBL/GenBank/DDBJ whole genome shotgun (WGS) entry which is preliminary data.</text>
</comment>
<gene>
    <name evidence="2" type="ORF">ENP86_00865</name>
</gene>
<dbReference type="AlphaFoldDB" id="A0A7V1EH34"/>
<evidence type="ECO:0000259" key="1">
    <source>
        <dbReference type="Pfam" id="PF02915"/>
    </source>
</evidence>
<dbReference type="GO" id="GO:0046872">
    <property type="term" value="F:metal ion binding"/>
    <property type="evidence" value="ECO:0007669"/>
    <property type="project" value="InterPro"/>
</dbReference>
<proteinExistence type="predicted"/>
<dbReference type="Gene3D" id="1.20.1260.10">
    <property type="match status" value="1"/>
</dbReference>
<dbReference type="GO" id="GO:0016491">
    <property type="term" value="F:oxidoreductase activity"/>
    <property type="evidence" value="ECO:0007669"/>
    <property type="project" value="InterPro"/>
</dbReference>
<dbReference type="PANTHER" id="PTHR33531">
    <property type="entry name" value="RUBRERYTHRIN SUBFAMILY"/>
    <property type="match status" value="1"/>
</dbReference>
<protein>
    <submittedName>
        <fullName evidence="2">Rubrerythrin</fullName>
    </submittedName>
</protein>
<reference evidence="2" key="1">
    <citation type="journal article" date="2020" name="mSystems">
        <title>Genome- and Community-Level Interaction Insights into Carbon Utilization and Element Cycling Functions of Hydrothermarchaeota in Hydrothermal Sediment.</title>
        <authorList>
            <person name="Zhou Z."/>
            <person name="Liu Y."/>
            <person name="Xu W."/>
            <person name="Pan J."/>
            <person name="Luo Z.H."/>
            <person name="Li M."/>
        </authorList>
    </citation>
    <scope>NUCLEOTIDE SEQUENCE [LARGE SCALE GENOMIC DNA]</scope>
    <source>
        <strain evidence="2">SpSt-258</strain>
    </source>
</reference>
<dbReference type="InterPro" id="IPR003251">
    <property type="entry name" value="Rr_diiron-bd_dom"/>
</dbReference>
<dbReference type="InterPro" id="IPR012347">
    <property type="entry name" value="Ferritin-like"/>
</dbReference>
<dbReference type="PANTHER" id="PTHR33531:SF7">
    <property type="entry name" value="HYPOTHETICAL MEMBRANE PROTEIN, CONSERVED"/>
    <property type="match status" value="1"/>
</dbReference>
<sequence length="169" mass="19986">METKKALEGLKIAMQTELNGIEFYRLASEKTDDFKGKEVFKSLAEDEIKHFNELKRQYEHLLKENEWLSHIELGSPSILEGESPIFTEELKSRIKERHFEMSALSIGALLETNSIDFYRRMKEESDDPVARELFRKLQEWEQRHLSAITKQIDLLKEDFWADAQFSPLY</sequence>
<organism evidence="2">
    <name type="scientific">candidate division WOR-3 bacterium</name>
    <dbReference type="NCBI Taxonomy" id="2052148"/>
    <lineage>
        <taxon>Bacteria</taxon>
        <taxon>Bacteria division WOR-3</taxon>
    </lineage>
</organism>
<dbReference type="EMBL" id="DSKY01000002">
    <property type="protein sequence ID" value="HDY58098.1"/>
    <property type="molecule type" value="Genomic_DNA"/>
</dbReference>
<dbReference type="SUPFAM" id="SSF47240">
    <property type="entry name" value="Ferritin-like"/>
    <property type="match status" value="1"/>
</dbReference>
<dbReference type="Pfam" id="PF02915">
    <property type="entry name" value="Rubrerythrin"/>
    <property type="match status" value="1"/>
</dbReference>
<evidence type="ECO:0000313" key="2">
    <source>
        <dbReference type="EMBL" id="HDY58098.1"/>
    </source>
</evidence>
<accession>A0A7V1EH34</accession>
<feature type="domain" description="Rubrerythrin diiron-binding" evidence="1">
    <location>
        <begin position="9"/>
        <end position="147"/>
    </location>
</feature>